<keyword evidence="2" id="KW-0472">Membrane</keyword>
<dbReference type="EMBL" id="PGCI01000014">
    <property type="protein sequence ID" value="PLW49757.1"/>
    <property type="molecule type" value="Genomic_DNA"/>
</dbReference>
<proteinExistence type="predicted"/>
<name>A0A2N5VID7_9BASI</name>
<evidence type="ECO:0000313" key="4">
    <source>
        <dbReference type="Proteomes" id="UP000235392"/>
    </source>
</evidence>
<feature type="transmembrane region" description="Helical" evidence="2">
    <location>
        <begin position="179"/>
        <end position="197"/>
    </location>
</feature>
<dbReference type="AlphaFoldDB" id="A0A2N5VID7"/>
<organism evidence="3 4">
    <name type="scientific">Puccinia coronata f. sp. avenae</name>
    <dbReference type="NCBI Taxonomy" id="200324"/>
    <lineage>
        <taxon>Eukaryota</taxon>
        <taxon>Fungi</taxon>
        <taxon>Dikarya</taxon>
        <taxon>Basidiomycota</taxon>
        <taxon>Pucciniomycotina</taxon>
        <taxon>Pucciniomycetes</taxon>
        <taxon>Pucciniales</taxon>
        <taxon>Pucciniaceae</taxon>
        <taxon>Puccinia</taxon>
    </lineage>
</organism>
<evidence type="ECO:0000313" key="3">
    <source>
        <dbReference type="EMBL" id="PLW49757.1"/>
    </source>
</evidence>
<feature type="transmembrane region" description="Helical" evidence="2">
    <location>
        <begin position="203"/>
        <end position="221"/>
    </location>
</feature>
<evidence type="ECO:0000256" key="1">
    <source>
        <dbReference type="SAM" id="MobiDB-lite"/>
    </source>
</evidence>
<accession>A0A2N5VID7</accession>
<comment type="caution">
    <text evidence="3">The sequence shown here is derived from an EMBL/GenBank/DDBJ whole genome shotgun (WGS) entry which is preliminary data.</text>
</comment>
<sequence>MAELPIARAPLQPALPTLERQPSIHQQPLSHQEHQAHQTSAPLQQHQRLPLPLPLPANKAQALHPANQLTVPPQAPGLMIPSTGHQPGIPPPEAQNPLWNYSFSSGPSVGRRPVLMVGGPSVFLLAPLIGLTTTSATQIKVAPHITSLACPQDEGQAVVVQWPHYGGVALVQTPKKASLIGSFWFFIPYSLACFQPAIQSSSFPFYLFAPFIVTFLLVSMLRTRSASNAARGSGPYRRSSCCCAATTLPICSASDPLVTPARPPSRCGVPIEVPTAAPANPIRPVLSPMLPPGLPNLILDLPLFDLTAAPRIPYLESPVFNPVDLFCLDRDLLPILSANCAMIDSSWFNSPPAAWSTDQGFLPNTPSPITVEHPQPEVKPLYKFEDLDELAPAAPHATYPFTDLIPVDSPTPFGLYNPSSYH</sequence>
<feature type="region of interest" description="Disordered" evidence="1">
    <location>
        <begin position="20"/>
        <end position="42"/>
    </location>
</feature>
<keyword evidence="2" id="KW-0812">Transmembrane</keyword>
<keyword evidence="2" id="KW-1133">Transmembrane helix</keyword>
<evidence type="ECO:0000256" key="2">
    <source>
        <dbReference type="SAM" id="Phobius"/>
    </source>
</evidence>
<protein>
    <submittedName>
        <fullName evidence="3">Uncharacterized protein</fullName>
    </submittedName>
</protein>
<reference evidence="3 4" key="1">
    <citation type="submission" date="2017-11" db="EMBL/GenBank/DDBJ databases">
        <title>De novo assembly and phasing of dikaryotic genomes from two isolates of Puccinia coronata f. sp. avenae, the causal agent of oat crown rust.</title>
        <authorList>
            <person name="Miller M.E."/>
            <person name="Zhang Y."/>
            <person name="Omidvar V."/>
            <person name="Sperschneider J."/>
            <person name="Schwessinger B."/>
            <person name="Raley C."/>
            <person name="Palmer J.M."/>
            <person name="Garnica D."/>
            <person name="Upadhyaya N."/>
            <person name="Rathjen J."/>
            <person name="Taylor J.M."/>
            <person name="Park R.F."/>
            <person name="Dodds P.N."/>
            <person name="Hirsch C.D."/>
            <person name="Kianian S.F."/>
            <person name="Figueroa M."/>
        </authorList>
    </citation>
    <scope>NUCLEOTIDE SEQUENCE [LARGE SCALE GENOMIC DNA]</scope>
    <source>
        <strain evidence="3">12SD80</strain>
    </source>
</reference>
<gene>
    <name evidence="3" type="ORF">PCASD_01560</name>
</gene>
<dbReference type="Proteomes" id="UP000235392">
    <property type="component" value="Unassembled WGS sequence"/>
</dbReference>